<protein>
    <submittedName>
        <fullName evidence="2">Uncharacterized protein</fullName>
    </submittedName>
</protein>
<gene>
    <name evidence="2" type="ORF">HX018_03510</name>
</gene>
<reference evidence="2" key="1">
    <citation type="submission" date="2020-06" db="EMBL/GenBank/DDBJ databases">
        <authorList>
            <person name="Dong N."/>
        </authorList>
    </citation>
    <scope>NUCLEOTIDE SEQUENCE</scope>
    <source>
        <strain evidence="2">R1692</strain>
    </source>
</reference>
<dbReference type="Proteomes" id="UP001170954">
    <property type="component" value="Unassembled WGS sequence"/>
</dbReference>
<feature type="chain" id="PRO_5045094128" evidence="1">
    <location>
        <begin position="24"/>
        <end position="217"/>
    </location>
</feature>
<proteinExistence type="predicted"/>
<organism evidence="2 3">
    <name type="scientific">Sphingobacterium hotanense</name>
    <dbReference type="NCBI Taxonomy" id="649196"/>
    <lineage>
        <taxon>Bacteria</taxon>
        <taxon>Pseudomonadati</taxon>
        <taxon>Bacteroidota</taxon>
        <taxon>Sphingobacteriia</taxon>
        <taxon>Sphingobacteriales</taxon>
        <taxon>Sphingobacteriaceae</taxon>
        <taxon>Sphingobacterium</taxon>
    </lineage>
</organism>
<dbReference type="RefSeq" id="WP_149525740.1">
    <property type="nucleotide sequence ID" value="NZ_CP030848.1"/>
</dbReference>
<comment type="caution">
    <text evidence="2">The sequence shown here is derived from an EMBL/GenBank/DDBJ whole genome shotgun (WGS) entry which is preliminary data.</text>
</comment>
<evidence type="ECO:0000256" key="1">
    <source>
        <dbReference type="SAM" id="SignalP"/>
    </source>
</evidence>
<reference evidence="2" key="2">
    <citation type="journal article" date="2022" name="Sci. Total Environ.">
        <title>Prevalence, transmission, and molecular epidemiology of tet(X)-positive bacteria among humans, animals, and environmental niches in China: An epidemiological, and genomic-based study.</title>
        <authorList>
            <person name="Dong N."/>
            <person name="Zeng Y."/>
            <person name="Cai C."/>
            <person name="Sun C."/>
            <person name="Lu J."/>
            <person name="Liu C."/>
            <person name="Zhou H."/>
            <person name="Sun Q."/>
            <person name="Shu L."/>
            <person name="Wang H."/>
            <person name="Wang Y."/>
            <person name="Wang S."/>
            <person name="Wu C."/>
            <person name="Chan E.W."/>
            <person name="Chen G."/>
            <person name="Shen Z."/>
            <person name="Chen S."/>
            <person name="Zhang R."/>
        </authorList>
    </citation>
    <scope>NUCLEOTIDE SEQUENCE</scope>
    <source>
        <strain evidence="2">R1692</strain>
    </source>
</reference>
<name>A0ABT7NJD4_9SPHI</name>
<accession>A0ABT7NJD4</accession>
<feature type="signal peptide" evidence="1">
    <location>
        <begin position="1"/>
        <end position="23"/>
    </location>
</feature>
<evidence type="ECO:0000313" key="3">
    <source>
        <dbReference type="Proteomes" id="UP001170954"/>
    </source>
</evidence>
<dbReference type="EMBL" id="JACAGK010000006">
    <property type="protein sequence ID" value="MDM1047310.1"/>
    <property type="molecule type" value="Genomic_DNA"/>
</dbReference>
<keyword evidence="1" id="KW-0732">Signal</keyword>
<sequence length="217" mass="25151">MKTSIRCVIPIALFFFCVMICQAQNATLTKEETINYLNKKANEVVGHYRTIRDVSVAQNFTYYYTENRVSLSGENLRFDQRRRNYKNDGYGDTTYPCDFVIQEHETILNPAHIVAIDHEVNVISGEPIGTLKITLVNNVAQRNINFFAPTKKVTNENHSHYGECHEIREYPQHRVSESVKVVYLSYLQSDPSNFNKLKKALEYLRDLMKAEDDPFGE</sequence>
<keyword evidence="3" id="KW-1185">Reference proteome</keyword>
<evidence type="ECO:0000313" key="2">
    <source>
        <dbReference type="EMBL" id="MDM1047310.1"/>
    </source>
</evidence>